<reference evidence="2 3" key="1">
    <citation type="submission" date="2017-05" db="EMBL/GenBank/DDBJ databases">
        <authorList>
            <person name="Song R."/>
            <person name="Chenine A.L."/>
            <person name="Ruprecht R.M."/>
        </authorList>
    </citation>
    <scope>NUCLEOTIDE SEQUENCE [LARGE SCALE GENOMIC DNA]</scope>
    <source>
        <strain evidence="2 3">CECT 8663</strain>
    </source>
</reference>
<sequence length="106" mass="11729">MKWRTLVENQINKAKAQGQLEGLKGEGKPLPSRQGGDIVSAGLGIMADAGVLPKEIVLKKDVAAQQKVLKKTTDPAARKTEMRKLAELQMRLSIEQEARQKFYRTA</sequence>
<dbReference type="RefSeq" id="WP_097806587.1">
    <property type="nucleotide sequence ID" value="NZ_FXYH01000020.1"/>
</dbReference>
<dbReference type="Pfam" id="PF09350">
    <property type="entry name" value="DJC28_CD"/>
    <property type="match status" value="1"/>
</dbReference>
<dbReference type="AlphaFoldDB" id="A0A238L261"/>
<dbReference type="InterPro" id="IPR018961">
    <property type="entry name" value="DnaJ_homolog_subfam-C_membr-28"/>
</dbReference>
<feature type="domain" description="DnaJ homologue subfamily C member 28 conserved" evidence="1">
    <location>
        <begin position="6"/>
        <end position="69"/>
    </location>
</feature>
<evidence type="ECO:0000313" key="3">
    <source>
        <dbReference type="Proteomes" id="UP000220836"/>
    </source>
</evidence>
<organism evidence="2 3">
    <name type="scientific">Pelagimonas varians</name>
    <dbReference type="NCBI Taxonomy" id="696760"/>
    <lineage>
        <taxon>Bacteria</taxon>
        <taxon>Pseudomonadati</taxon>
        <taxon>Pseudomonadota</taxon>
        <taxon>Alphaproteobacteria</taxon>
        <taxon>Rhodobacterales</taxon>
        <taxon>Roseobacteraceae</taxon>
        <taxon>Pelagimonas</taxon>
    </lineage>
</organism>
<protein>
    <recommendedName>
        <fullName evidence="1">DnaJ homologue subfamily C member 28 conserved domain-containing protein</fullName>
    </recommendedName>
</protein>
<dbReference type="Proteomes" id="UP000220836">
    <property type="component" value="Unassembled WGS sequence"/>
</dbReference>
<dbReference type="OrthoDB" id="8448455at2"/>
<gene>
    <name evidence="2" type="ORF">PEV8663_04119</name>
</gene>
<dbReference type="EMBL" id="FXYH01000020">
    <property type="protein sequence ID" value="SMX49174.1"/>
    <property type="molecule type" value="Genomic_DNA"/>
</dbReference>
<evidence type="ECO:0000259" key="1">
    <source>
        <dbReference type="Pfam" id="PF09350"/>
    </source>
</evidence>
<accession>A0A238L261</accession>
<name>A0A238L261_9RHOB</name>
<proteinExistence type="predicted"/>
<evidence type="ECO:0000313" key="2">
    <source>
        <dbReference type="EMBL" id="SMX49174.1"/>
    </source>
</evidence>
<keyword evidence="3" id="KW-1185">Reference proteome</keyword>